<protein>
    <submittedName>
        <fullName evidence="2">DNA/RNA polymerase superfamily protein</fullName>
    </submittedName>
</protein>
<dbReference type="PANTHER" id="PTHR46148:SF44">
    <property type="entry name" value="GAG-POL POLYPROTEIN"/>
    <property type="match status" value="1"/>
</dbReference>
<dbReference type="InterPro" id="IPR016197">
    <property type="entry name" value="Chromo-like_dom_sf"/>
</dbReference>
<sequence length="155" mass="18438">MKRDISEFVSRCLICQQAKVQHQIGDKVFLKVSPRKKILRFGRKGKSSPRFIEPYETIERIGPMAYRLELPSKLEKVHNLFHVSMLRRYRSDPSQVISSVEIEIQPDMIYNKEPIRILAREIKELRNKCIALVKVHWQRHGIEEVTWEPEEAMRK</sequence>
<dbReference type="EMBL" id="SMMG02000009">
    <property type="protein sequence ID" value="KAA3461706.1"/>
    <property type="molecule type" value="Genomic_DNA"/>
</dbReference>
<feature type="domain" description="Tf2-1-like SH3-like" evidence="1">
    <location>
        <begin position="25"/>
        <end position="90"/>
    </location>
</feature>
<dbReference type="PANTHER" id="PTHR46148">
    <property type="entry name" value="CHROMO DOMAIN-CONTAINING PROTEIN"/>
    <property type="match status" value="1"/>
</dbReference>
<name>A0A5B6UY14_9ROSI</name>
<evidence type="ECO:0000259" key="1">
    <source>
        <dbReference type="Pfam" id="PF24626"/>
    </source>
</evidence>
<evidence type="ECO:0000313" key="2">
    <source>
        <dbReference type="EMBL" id="KAA3461706.1"/>
    </source>
</evidence>
<organism evidence="2 3">
    <name type="scientific">Gossypium australe</name>
    <dbReference type="NCBI Taxonomy" id="47621"/>
    <lineage>
        <taxon>Eukaryota</taxon>
        <taxon>Viridiplantae</taxon>
        <taxon>Streptophyta</taxon>
        <taxon>Embryophyta</taxon>
        <taxon>Tracheophyta</taxon>
        <taxon>Spermatophyta</taxon>
        <taxon>Magnoliopsida</taxon>
        <taxon>eudicotyledons</taxon>
        <taxon>Gunneridae</taxon>
        <taxon>Pentapetalae</taxon>
        <taxon>rosids</taxon>
        <taxon>malvids</taxon>
        <taxon>Malvales</taxon>
        <taxon>Malvaceae</taxon>
        <taxon>Malvoideae</taxon>
        <taxon>Gossypium</taxon>
    </lineage>
</organism>
<proteinExistence type="predicted"/>
<evidence type="ECO:0000313" key="3">
    <source>
        <dbReference type="Proteomes" id="UP000325315"/>
    </source>
</evidence>
<dbReference type="Pfam" id="PF24626">
    <property type="entry name" value="SH3_Tf2-1"/>
    <property type="match status" value="1"/>
</dbReference>
<gene>
    <name evidence="2" type="ORF">EPI10_028258</name>
</gene>
<dbReference type="SUPFAM" id="SSF54160">
    <property type="entry name" value="Chromo domain-like"/>
    <property type="match status" value="1"/>
</dbReference>
<accession>A0A5B6UY14</accession>
<dbReference type="OrthoDB" id="840495at2759"/>
<comment type="caution">
    <text evidence="2">The sequence shown here is derived from an EMBL/GenBank/DDBJ whole genome shotgun (WGS) entry which is preliminary data.</text>
</comment>
<dbReference type="AlphaFoldDB" id="A0A5B6UY14"/>
<dbReference type="InterPro" id="IPR056924">
    <property type="entry name" value="SH3_Tf2-1"/>
</dbReference>
<dbReference type="Proteomes" id="UP000325315">
    <property type="component" value="Unassembled WGS sequence"/>
</dbReference>
<keyword evidence="3" id="KW-1185">Reference proteome</keyword>
<reference evidence="2" key="1">
    <citation type="submission" date="2019-08" db="EMBL/GenBank/DDBJ databases">
        <authorList>
            <person name="Liu F."/>
        </authorList>
    </citation>
    <scope>NUCLEOTIDE SEQUENCE [LARGE SCALE GENOMIC DNA]</scope>
    <source>
        <strain evidence="2">PA1801</strain>
        <tissue evidence="2">Leaf</tissue>
    </source>
</reference>